<evidence type="ECO:0000313" key="4">
    <source>
        <dbReference type="EMBL" id="AXF55043.1"/>
    </source>
</evidence>
<sequence>MKLSILDQSPISSNQTAEEALNESMELAQLGERLSYERFWMTEHHDLPGLACSAPEIMLGYIGAKTNTIRLGTGAVLLPHYKPYKVAEVHHQLATLFPDRIDLGVGRAPGGSAEVTNALNDNFLQNVYKMPDLVEELLSYLHGRDPKVSASPLPNVSPTPWMLGTSEKSALLAGKNGLSYVFGQFMSDESGPAITQKYLDSFTPRKREQTPQIIVTISAICAETTERAEEIALSSLIWQLQRDKGEGEQGIPSIQAAKDYPLTNKEKERYKDRKQHMIIGDPQYVKAQIKEMQTTYQAGEIMIMTTTYAPQDRLRSYELIAREVL</sequence>
<keyword evidence="5" id="KW-1185">Reference proteome</keyword>
<dbReference type="InterPro" id="IPR019949">
    <property type="entry name" value="CmoO-like"/>
</dbReference>
<dbReference type="GO" id="GO:0016705">
    <property type="term" value="F:oxidoreductase activity, acting on paired donors, with incorporation or reduction of molecular oxygen"/>
    <property type="evidence" value="ECO:0007669"/>
    <property type="project" value="InterPro"/>
</dbReference>
<evidence type="ECO:0000256" key="1">
    <source>
        <dbReference type="ARBA" id="ARBA00007789"/>
    </source>
</evidence>
<protein>
    <submittedName>
        <fullName evidence="4">LLM class flavin-dependent oxidoreductase</fullName>
    </submittedName>
</protein>
<dbReference type="KEGG" id="rue:DT065_02790"/>
<dbReference type="SUPFAM" id="SSF51679">
    <property type="entry name" value="Bacterial luciferase-like"/>
    <property type="match status" value="1"/>
</dbReference>
<dbReference type="Proteomes" id="UP000252100">
    <property type="component" value="Chromosome"/>
</dbReference>
<dbReference type="OrthoDB" id="9780518at2"/>
<proteinExistence type="predicted"/>
<gene>
    <name evidence="4" type="ORF">DT065_02790</name>
</gene>
<dbReference type="InterPro" id="IPR036661">
    <property type="entry name" value="Luciferase-like_sf"/>
</dbReference>
<dbReference type="PANTHER" id="PTHR30137:SF19">
    <property type="entry name" value="LUCIFERASE-LIKE MONOOXYGENASE"/>
    <property type="match status" value="1"/>
</dbReference>
<dbReference type="InterPro" id="IPR011251">
    <property type="entry name" value="Luciferase-like_dom"/>
</dbReference>
<organism evidence="4 5">
    <name type="scientific">Salicibibacter kimchii</name>
    <dbReference type="NCBI Taxonomy" id="2099786"/>
    <lineage>
        <taxon>Bacteria</taxon>
        <taxon>Bacillati</taxon>
        <taxon>Bacillota</taxon>
        <taxon>Bacilli</taxon>
        <taxon>Bacillales</taxon>
        <taxon>Bacillaceae</taxon>
        <taxon>Salicibibacter</taxon>
    </lineage>
</organism>
<accession>A0A345BVR2</accession>
<feature type="compositionally biased region" description="Polar residues" evidence="2">
    <location>
        <begin position="1"/>
        <end position="17"/>
    </location>
</feature>
<dbReference type="CDD" id="cd00347">
    <property type="entry name" value="Flavin_utilizing_monoxygenases"/>
    <property type="match status" value="1"/>
</dbReference>
<dbReference type="EMBL" id="CP031092">
    <property type="protein sequence ID" value="AXF55043.1"/>
    <property type="molecule type" value="Genomic_DNA"/>
</dbReference>
<dbReference type="PANTHER" id="PTHR30137">
    <property type="entry name" value="LUCIFERASE-LIKE MONOOXYGENASE"/>
    <property type="match status" value="1"/>
</dbReference>
<dbReference type="RefSeq" id="WP_114370675.1">
    <property type="nucleotide sequence ID" value="NZ_CP031092.1"/>
</dbReference>
<evidence type="ECO:0000313" key="5">
    <source>
        <dbReference type="Proteomes" id="UP000252100"/>
    </source>
</evidence>
<evidence type="ECO:0000259" key="3">
    <source>
        <dbReference type="Pfam" id="PF00296"/>
    </source>
</evidence>
<feature type="domain" description="Luciferase-like" evidence="3">
    <location>
        <begin position="1"/>
        <end position="295"/>
    </location>
</feature>
<dbReference type="Gene3D" id="3.20.20.30">
    <property type="entry name" value="Luciferase-like domain"/>
    <property type="match status" value="1"/>
</dbReference>
<dbReference type="NCBIfam" id="TIGR03558">
    <property type="entry name" value="oxido_grp_1"/>
    <property type="match status" value="1"/>
</dbReference>
<dbReference type="InterPro" id="IPR050766">
    <property type="entry name" value="Bact_Lucif_Oxidored"/>
</dbReference>
<name>A0A345BVR2_9BACI</name>
<dbReference type="GO" id="GO:0005829">
    <property type="term" value="C:cytosol"/>
    <property type="evidence" value="ECO:0007669"/>
    <property type="project" value="TreeGrafter"/>
</dbReference>
<dbReference type="AlphaFoldDB" id="A0A345BVR2"/>
<evidence type="ECO:0000256" key="2">
    <source>
        <dbReference type="SAM" id="MobiDB-lite"/>
    </source>
</evidence>
<feature type="region of interest" description="Disordered" evidence="2">
    <location>
        <begin position="1"/>
        <end position="20"/>
    </location>
</feature>
<comment type="similarity">
    <text evidence="1">To bacterial alkanal monooxygenase alpha and beta chains.</text>
</comment>
<dbReference type="Pfam" id="PF00296">
    <property type="entry name" value="Bac_luciferase"/>
    <property type="match status" value="1"/>
</dbReference>
<reference evidence="4 5" key="1">
    <citation type="journal article" date="2018" name="J. Microbiol.">
        <title>Salicibibacter kimchii gen. nov., sp. nov., a moderately halophilic and alkalitolerant bacterium in the family Bacillaceae, isolated from kimchi.</title>
        <authorList>
            <person name="Jang J.Y."/>
            <person name="Oh Y.J."/>
            <person name="Lim S.K."/>
            <person name="Park H.K."/>
            <person name="Lee C."/>
            <person name="Kim J.Y."/>
            <person name="Lee M.A."/>
            <person name="Choi H.J."/>
        </authorList>
    </citation>
    <scope>NUCLEOTIDE SEQUENCE [LARGE SCALE GENOMIC DNA]</scope>
    <source>
        <strain evidence="4 5">NKC1-1</strain>
    </source>
</reference>